<name>K2K2R6_9RHOB</name>
<accession>K2K2R6</accession>
<dbReference type="EMBL" id="AMRK01000004">
    <property type="protein sequence ID" value="EKE71775.1"/>
    <property type="molecule type" value="Genomic_DNA"/>
</dbReference>
<dbReference type="STRING" id="1208323.B30_08403"/>
<reference evidence="1 2" key="1">
    <citation type="submission" date="2012-09" db="EMBL/GenBank/DDBJ databases">
        <title>Celeribacter baekdonensis B30 Genome Sequencing.</title>
        <authorList>
            <person name="Wang W."/>
        </authorList>
    </citation>
    <scope>NUCLEOTIDE SEQUENCE [LARGE SCALE GENOMIC DNA]</scope>
    <source>
        <strain evidence="1 2">B30</strain>
    </source>
</reference>
<dbReference type="RefSeq" id="WP_009571620.1">
    <property type="nucleotide sequence ID" value="NZ_AMRK01000004.1"/>
</dbReference>
<proteinExistence type="predicted"/>
<dbReference type="Gene3D" id="3.30.40.220">
    <property type="match status" value="1"/>
</dbReference>
<sequence>MAFDLKKALSLPDIHRSVHKRDEVLRRFGPLFRDPSSLMHQDYLDFLSLKHNHHWSGLERLGRTAANDMDNLRSAISILVDETALLSDRFDTALSMVDGVGAATLTPMLLLAYPDRYGVWNGTSEPEMRDRGIWPSFPPNSSFGKKYEIINTKLIGLSKDLGVDLWTLDALWWVSKLERLNNGEIKDARFKAIWSMANQAEQTAKQSYGQTIERTVKNKDLRLSKEALITHLNELLDETGNHCAITGLTLQFDGSDDQLRPSLDRIDSNGHYETGNLQVVARFINFWKRDTDDMEFKRLIAIVRRE</sequence>
<dbReference type="AlphaFoldDB" id="K2K2R6"/>
<keyword evidence="2" id="KW-1185">Reference proteome</keyword>
<comment type="caution">
    <text evidence="1">The sequence shown here is derived from an EMBL/GenBank/DDBJ whole genome shotgun (WGS) entry which is preliminary data.</text>
</comment>
<protein>
    <submittedName>
        <fullName evidence="1">Uncharacterized protein</fullName>
    </submittedName>
</protein>
<evidence type="ECO:0000313" key="1">
    <source>
        <dbReference type="EMBL" id="EKE71775.1"/>
    </source>
</evidence>
<dbReference type="Proteomes" id="UP000006762">
    <property type="component" value="Unassembled WGS sequence"/>
</dbReference>
<dbReference type="eggNOG" id="ENOG50334PS">
    <property type="taxonomic scope" value="Bacteria"/>
</dbReference>
<organism evidence="1 2">
    <name type="scientific">Celeribacter baekdonensis B30</name>
    <dbReference type="NCBI Taxonomy" id="1208323"/>
    <lineage>
        <taxon>Bacteria</taxon>
        <taxon>Pseudomonadati</taxon>
        <taxon>Pseudomonadota</taxon>
        <taxon>Alphaproteobacteria</taxon>
        <taxon>Rhodobacterales</taxon>
        <taxon>Roseobacteraceae</taxon>
        <taxon>Celeribacter</taxon>
    </lineage>
</organism>
<dbReference type="OrthoDB" id="7340968at2"/>
<evidence type="ECO:0000313" key="2">
    <source>
        <dbReference type="Proteomes" id="UP000006762"/>
    </source>
</evidence>
<gene>
    <name evidence="1" type="ORF">B30_08403</name>
</gene>